<comment type="caution">
    <text evidence="1">The sequence shown here is derived from an EMBL/GenBank/DDBJ whole genome shotgun (WGS) entry which is preliminary data.</text>
</comment>
<evidence type="ECO:0000313" key="1">
    <source>
        <dbReference type="EMBL" id="MBO3796853.1"/>
    </source>
</evidence>
<organism evidence="1 2">
    <name type="scientific">Bacillus subtilis</name>
    <dbReference type="NCBI Taxonomy" id="1423"/>
    <lineage>
        <taxon>Bacteria</taxon>
        <taxon>Bacillati</taxon>
        <taxon>Bacillota</taxon>
        <taxon>Bacilli</taxon>
        <taxon>Bacillales</taxon>
        <taxon>Bacillaceae</taxon>
        <taxon>Bacillus</taxon>
    </lineage>
</organism>
<reference evidence="1" key="1">
    <citation type="submission" date="2021-03" db="EMBL/GenBank/DDBJ databases">
        <title>Isolation of Bacillus subtilis from fermented food sample.</title>
        <authorList>
            <person name="Lakshmanan V."/>
            <person name="Athira K."/>
            <person name="Rajagopal K."/>
        </authorList>
    </citation>
    <scope>NUCLEOTIDE SEQUENCE</scope>
    <source>
        <strain evidence="1">S1</strain>
    </source>
</reference>
<protein>
    <submittedName>
        <fullName evidence="1">Uncharacterized protein</fullName>
    </submittedName>
</protein>
<sequence length="104" mass="12015">MKHIIIRRSDLGDLPAILFYKQFAIGAEEGQVHLYHVLKRGDGTYDSLHSDFLGEDIQYKSLVSLTDAVVAKLLHTTLWNVLIDDRSLFITYDKFQILDKNKTY</sequence>
<proteinExistence type="predicted"/>
<accession>A0A8I1WKC3</accession>
<name>A0A8I1WKC3_BACIU</name>
<gene>
    <name evidence="1" type="ORF">J5227_21690</name>
</gene>
<dbReference type="Proteomes" id="UP000665181">
    <property type="component" value="Unassembled WGS sequence"/>
</dbReference>
<dbReference type="RefSeq" id="WP_208556908.1">
    <property type="nucleotide sequence ID" value="NZ_CAJNPZ010000013.1"/>
</dbReference>
<evidence type="ECO:0000313" key="2">
    <source>
        <dbReference type="Proteomes" id="UP000665181"/>
    </source>
</evidence>
<dbReference type="EMBL" id="JAGFPW010000034">
    <property type="protein sequence ID" value="MBO3796853.1"/>
    <property type="molecule type" value="Genomic_DNA"/>
</dbReference>
<dbReference type="AlphaFoldDB" id="A0A8I1WKC3"/>